<evidence type="ECO:0000313" key="2">
    <source>
        <dbReference type="Proteomes" id="UP000034301"/>
    </source>
</evidence>
<dbReference type="AlphaFoldDB" id="A0A0G0TZK7"/>
<dbReference type="EMBL" id="LBYC01000004">
    <property type="protein sequence ID" value="KKR43392.1"/>
    <property type="molecule type" value="Genomic_DNA"/>
</dbReference>
<dbReference type="Proteomes" id="UP000034301">
    <property type="component" value="Unassembled WGS sequence"/>
</dbReference>
<accession>A0A0G0TZK7</accession>
<comment type="caution">
    <text evidence="1">The sequence shown here is derived from an EMBL/GenBank/DDBJ whole genome shotgun (WGS) entry which is preliminary data.</text>
</comment>
<proteinExistence type="predicted"/>
<protein>
    <submittedName>
        <fullName evidence="1">Uncharacterized protein</fullName>
    </submittedName>
</protein>
<evidence type="ECO:0000313" key="1">
    <source>
        <dbReference type="EMBL" id="KKR43392.1"/>
    </source>
</evidence>
<gene>
    <name evidence="1" type="ORF">UT78_C0004G0002</name>
</gene>
<sequence>MKTTTIIITLLIILVIYLGLRTPKYVSPEEKATCLKETGNIYCNGPMGD</sequence>
<name>A0A0G0TZK7_9BACT</name>
<organism evidence="1 2">
    <name type="scientific">Candidatus Nomurabacteria bacterium GW2011_GWF2_40_12</name>
    <dbReference type="NCBI Taxonomy" id="1618776"/>
    <lineage>
        <taxon>Bacteria</taxon>
        <taxon>Candidatus Nomuraibacteriota</taxon>
    </lineage>
</organism>
<reference evidence="1 2" key="1">
    <citation type="journal article" date="2015" name="Nature">
        <title>rRNA introns, odd ribosomes, and small enigmatic genomes across a large radiation of phyla.</title>
        <authorList>
            <person name="Brown C.T."/>
            <person name="Hug L.A."/>
            <person name="Thomas B.C."/>
            <person name="Sharon I."/>
            <person name="Castelle C.J."/>
            <person name="Singh A."/>
            <person name="Wilkins M.J."/>
            <person name="Williams K.H."/>
            <person name="Banfield J.F."/>
        </authorList>
    </citation>
    <scope>NUCLEOTIDE SEQUENCE [LARGE SCALE GENOMIC DNA]</scope>
</reference>